<evidence type="ECO:0000256" key="7">
    <source>
        <dbReference type="ARBA" id="ARBA00022801"/>
    </source>
</evidence>
<dbReference type="GO" id="GO:0008270">
    <property type="term" value="F:zinc ion binding"/>
    <property type="evidence" value="ECO:0007669"/>
    <property type="project" value="UniProtKB-UniRule"/>
</dbReference>
<accession>A0A328VHF6</accession>
<feature type="binding site" evidence="9">
    <location>
        <position position="163"/>
    </location>
    <ligand>
        <name>Zn(2+)</name>
        <dbReference type="ChEBI" id="CHEBI:29105"/>
        <note>catalytic</note>
    </ligand>
</feature>
<keyword evidence="6 9" id="KW-0255">Endonuclease</keyword>
<evidence type="ECO:0000256" key="6">
    <source>
        <dbReference type="ARBA" id="ARBA00022759"/>
    </source>
</evidence>
<dbReference type="PANTHER" id="PTHR46986">
    <property type="entry name" value="ENDORIBONUCLEASE YBEY, CHLOROPLASTIC"/>
    <property type="match status" value="1"/>
</dbReference>
<comment type="subcellular location">
    <subcellularLocation>
        <location evidence="9">Cytoplasm</location>
    </subcellularLocation>
</comment>
<evidence type="ECO:0000256" key="9">
    <source>
        <dbReference type="HAMAP-Rule" id="MF_00009"/>
    </source>
</evidence>
<keyword evidence="7 9" id="KW-0378">Hydrolase</keyword>
<dbReference type="SUPFAM" id="SSF55486">
    <property type="entry name" value="Metalloproteases ('zincins'), catalytic domain"/>
    <property type="match status" value="1"/>
</dbReference>
<evidence type="ECO:0000256" key="1">
    <source>
        <dbReference type="ARBA" id="ARBA00010875"/>
    </source>
</evidence>
<organism evidence="10 11">
    <name type="scientific">Thermogemmatispora tikiterensis</name>
    <dbReference type="NCBI Taxonomy" id="1825093"/>
    <lineage>
        <taxon>Bacteria</taxon>
        <taxon>Bacillati</taxon>
        <taxon>Chloroflexota</taxon>
        <taxon>Ktedonobacteria</taxon>
        <taxon>Thermogemmatisporales</taxon>
        <taxon>Thermogemmatisporaceae</taxon>
        <taxon>Thermogemmatispora</taxon>
    </lineage>
</organism>
<dbReference type="GO" id="GO:0004222">
    <property type="term" value="F:metalloendopeptidase activity"/>
    <property type="evidence" value="ECO:0007669"/>
    <property type="project" value="InterPro"/>
</dbReference>
<dbReference type="Proteomes" id="UP000248706">
    <property type="component" value="Unassembled WGS sequence"/>
</dbReference>
<evidence type="ECO:0000256" key="2">
    <source>
        <dbReference type="ARBA" id="ARBA00022517"/>
    </source>
</evidence>
<protein>
    <recommendedName>
        <fullName evidence="9">Endoribonuclease YbeY</fullName>
        <ecNumber evidence="9">3.1.-.-</ecNumber>
    </recommendedName>
</protein>
<dbReference type="GO" id="GO:0004521">
    <property type="term" value="F:RNA endonuclease activity"/>
    <property type="evidence" value="ECO:0007669"/>
    <property type="project" value="UniProtKB-UniRule"/>
</dbReference>
<evidence type="ECO:0000313" key="11">
    <source>
        <dbReference type="Proteomes" id="UP000248706"/>
    </source>
</evidence>
<keyword evidence="5 9" id="KW-0479">Metal-binding</keyword>
<reference evidence="10 11" key="1">
    <citation type="submission" date="2016-08" db="EMBL/GenBank/DDBJ databases">
        <title>Analysis of Carbohydrate Active Enzymes in Thermogemmatispora T81 Reveals Carbohydrate Degradation Ability.</title>
        <authorList>
            <person name="Tomazini A."/>
            <person name="Lal S."/>
            <person name="Stott M."/>
            <person name="Henrissat B."/>
            <person name="Polikarpov I."/>
            <person name="Sparling R."/>
            <person name="Levin D.B."/>
        </authorList>
    </citation>
    <scope>NUCLEOTIDE SEQUENCE [LARGE SCALE GENOMIC DNA]</scope>
    <source>
        <strain evidence="10 11">T81</strain>
    </source>
</reference>
<proteinExistence type="inferred from homology"/>
<evidence type="ECO:0000256" key="8">
    <source>
        <dbReference type="ARBA" id="ARBA00022833"/>
    </source>
</evidence>
<dbReference type="RefSeq" id="WP_189361378.1">
    <property type="nucleotide sequence ID" value="NZ_MCIF01000002.1"/>
</dbReference>
<dbReference type="Pfam" id="PF02130">
    <property type="entry name" value="YbeY"/>
    <property type="match status" value="1"/>
</dbReference>
<gene>
    <name evidence="9" type="primary">ybeY</name>
    <name evidence="10" type="ORF">A4R35_05960</name>
</gene>
<dbReference type="HAMAP" id="MF_00009">
    <property type="entry name" value="Endoribonucl_YbeY"/>
    <property type="match status" value="1"/>
</dbReference>
<comment type="function">
    <text evidence="9">Single strand-specific metallo-endoribonuclease involved in late-stage 70S ribosome quality control and in maturation of the 3' terminus of the 16S rRNA.</text>
</comment>
<comment type="similarity">
    <text evidence="1 9">Belongs to the endoribonuclease YbeY family.</text>
</comment>
<evidence type="ECO:0000313" key="10">
    <source>
        <dbReference type="EMBL" id="RAQ95073.1"/>
    </source>
</evidence>
<evidence type="ECO:0000256" key="5">
    <source>
        <dbReference type="ARBA" id="ARBA00022723"/>
    </source>
</evidence>
<keyword evidence="9" id="KW-0963">Cytoplasm</keyword>
<dbReference type="EC" id="3.1.-.-" evidence="9"/>
<keyword evidence="2 9" id="KW-0690">Ribosome biogenesis</keyword>
<dbReference type="PROSITE" id="PS01306">
    <property type="entry name" value="UPF0054"/>
    <property type="match status" value="1"/>
</dbReference>
<name>A0A328VHF6_9CHLR</name>
<dbReference type="EMBL" id="MCIF01000002">
    <property type="protein sequence ID" value="RAQ95073.1"/>
    <property type="molecule type" value="Genomic_DNA"/>
</dbReference>
<feature type="binding site" evidence="9">
    <location>
        <position position="169"/>
    </location>
    <ligand>
        <name>Zn(2+)</name>
        <dbReference type="ChEBI" id="CHEBI:29105"/>
        <note>catalytic</note>
    </ligand>
</feature>
<dbReference type="NCBIfam" id="TIGR00043">
    <property type="entry name" value="rRNA maturation RNase YbeY"/>
    <property type="match status" value="1"/>
</dbReference>
<evidence type="ECO:0000256" key="3">
    <source>
        <dbReference type="ARBA" id="ARBA00022552"/>
    </source>
</evidence>
<keyword evidence="3 9" id="KW-0698">rRNA processing</keyword>
<feature type="binding site" evidence="9">
    <location>
        <position position="159"/>
    </location>
    <ligand>
        <name>Zn(2+)</name>
        <dbReference type="ChEBI" id="CHEBI:29105"/>
        <note>catalytic</note>
    </ligand>
</feature>
<dbReference type="InterPro" id="IPR002036">
    <property type="entry name" value="YbeY"/>
</dbReference>
<comment type="cofactor">
    <cofactor evidence="9">
        <name>Zn(2+)</name>
        <dbReference type="ChEBI" id="CHEBI:29105"/>
    </cofactor>
    <text evidence="9">Binds 1 zinc ion.</text>
</comment>
<sequence length="196" mass="21452">MDEQLSQVVDLYVTLEDVALKRSFDEALASVDLDAFARRALLEAGVDQPVMFTLMVTDDATIQEMNNQYRQQNKPTDVLSFPLLDQPLVEAPAELLWQPPEQPANLAAEAAAFTPPPFITPPGQPTNLGDIAISWPTVLRQAAAAGHSPRQEFLYLLAHGILHLVGYDDQTQAGYETMVRKQEAILAATGERVGGL</sequence>
<dbReference type="Gene3D" id="3.40.390.30">
    <property type="entry name" value="Metalloproteases ('zincins'), catalytic domain"/>
    <property type="match status" value="1"/>
</dbReference>
<dbReference type="GO" id="GO:0005737">
    <property type="term" value="C:cytoplasm"/>
    <property type="evidence" value="ECO:0007669"/>
    <property type="project" value="UniProtKB-SubCell"/>
</dbReference>
<keyword evidence="4 9" id="KW-0540">Nuclease</keyword>
<dbReference type="AlphaFoldDB" id="A0A328VHF6"/>
<dbReference type="PANTHER" id="PTHR46986:SF1">
    <property type="entry name" value="ENDORIBONUCLEASE YBEY, CHLOROPLASTIC"/>
    <property type="match status" value="1"/>
</dbReference>
<dbReference type="InterPro" id="IPR020549">
    <property type="entry name" value="YbeY_CS"/>
</dbReference>
<evidence type="ECO:0000256" key="4">
    <source>
        <dbReference type="ARBA" id="ARBA00022722"/>
    </source>
</evidence>
<dbReference type="InterPro" id="IPR023091">
    <property type="entry name" value="MetalPrtase_cat_dom_sf_prd"/>
</dbReference>
<keyword evidence="11" id="KW-1185">Reference proteome</keyword>
<comment type="caution">
    <text evidence="10">The sequence shown here is derived from an EMBL/GenBank/DDBJ whole genome shotgun (WGS) entry which is preliminary data.</text>
</comment>
<keyword evidence="8 9" id="KW-0862">Zinc</keyword>
<dbReference type="GO" id="GO:0006364">
    <property type="term" value="P:rRNA processing"/>
    <property type="evidence" value="ECO:0007669"/>
    <property type="project" value="UniProtKB-UniRule"/>
</dbReference>